<protein>
    <submittedName>
        <fullName evidence="2">Uncharacterized protein</fullName>
    </submittedName>
</protein>
<evidence type="ECO:0000256" key="1">
    <source>
        <dbReference type="SAM" id="MobiDB-lite"/>
    </source>
</evidence>
<accession>A0A2H3BIC7</accession>
<gene>
    <name evidence="2" type="ORF">ARMSODRAFT_990142</name>
</gene>
<dbReference type="Proteomes" id="UP000218334">
    <property type="component" value="Unassembled WGS sequence"/>
</dbReference>
<evidence type="ECO:0000313" key="2">
    <source>
        <dbReference type="EMBL" id="PBK63603.1"/>
    </source>
</evidence>
<feature type="compositionally biased region" description="Polar residues" evidence="1">
    <location>
        <begin position="260"/>
        <end position="270"/>
    </location>
</feature>
<organism evidence="2 3">
    <name type="scientific">Armillaria solidipes</name>
    <dbReference type="NCBI Taxonomy" id="1076256"/>
    <lineage>
        <taxon>Eukaryota</taxon>
        <taxon>Fungi</taxon>
        <taxon>Dikarya</taxon>
        <taxon>Basidiomycota</taxon>
        <taxon>Agaricomycotina</taxon>
        <taxon>Agaricomycetes</taxon>
        <taxon>Agaricomycetidae</taxon>
        <taxon>Agaricales</taxon>
        <taxon>Marasmiineae</taxon>
        <taxon>Physalacriaceae</taxon>
        <taxon>Armillaria</taxon>
    </lineage>
</organism>
<evidence type="ECO:0000313" key="3">
    <source>
        <dbReference type="Proteomes" id="UP000218334"/>
    </source>
</evidence>
<name>A0A2H3BIC7_9AGAR</name>
<dbReference type="EMBL" id="KZ293457">
    <property type="protein sequence ID" value="PBK63603.1"/>
    <property type="molecule type" value="Genomic_DNA"/>
</dbReference>
<dbReference type="STRING" id="1076256.A0A2H3BIC7"/>
<feature type="region of interest" description="Disordered" evidence="1">
    <location>
        <begin position="227"/>
        <end position="270"/>
    </location>
</feature>
<reference evidence="3" key="1">
    <citation type="journal article" date="2017" name="Nat. Ecol. Evol.">
        <title>Genome expansion and lineage-specific genetic innovations in the forest pathogenic fungi Armillaria.</title>
        <authorList>
            <person name="Sipos G."/>
            <person name="Prasanna A.N."/>
            <person name="Walter M.C."/>
            <person name="O'Connor E."/>
            <person name="Balint B."/>
            <person name="Krizsan K."/>
            <person name="Kiss B."/>
            <person name="Hess J."/>
            <person name="Varga T."/>
            <person name="Slot J."/>
            <person name="Riley R."/>
            <person name="Boka B."/>
            <person name="Rigling D."/>
            <person name="Barry K."/>
            <person name="Lee J."/>
            <person name="Mihaltcheva S."/>
            <person name="LaButti K."/>
            <person name="Lipzen A."/>
            <person name="Waldron R."/>
            <person name="Moloney N.M."/>
            <person name="Sperisen C."/>
            <person name="Kredics L."/>
            <person name="Vagvoelgyi C."/>
            <person name="Patrignani A."/>
            <person name="Fitzpatrick D."/>
            <person name="Nagy I."/>
            <person name="Doyle S."/>
            <person name="Anderson J.B."/>
            <person name="Grigoriev I.V."/>
            <person name="Gueldener U."/>
            <person name="Muensterkoetter M."/>
            <person name="Nagy L.G."/>
        </authorList>
    </citation>
    <scope>NUCLEOTIDE SEQUENCE [LARGE SCALE GENOMIC DNA]</scope>
    <source>
        <strain evidence="3">28-4</strain>
    </source>
</reference>
<dbReference type="AlphaFoldDB" id="A0A2H3BIC7"/>
<proteinExistence type="predicted"/>
<keyword evidence="3" id="KW-1185">Reference proteome</keyword>
<sequence>MVPPTISTPATIFEKVYVDVIFMQPSLGGYSYIVCTRDDLTGVVEASPLKHGHLILREAIVKACPKTKKGQIKNWHEYIDIAVFADWVTTSRVTGFTPYFLLHGVEPLLPLDLAEATFMVEGFRSGMTTSELLANTLKAARIQLQKDEYKPGELVLVQNSRLEMTVNRFKTEPRYLGPYEVVRKTAGGAYKLQELDGATFDKSIAAFRLLPYVTRGSPEFYKLFGTRQELEDPNETEPVTRDHNESVTSGEEDDPEHETTNQTQIGDSQA</sequence>